<feature type="signal peptide" evidence="2">
    <location>
        <begin position="1"/>
        <end position="21"/>
    </location>
</feature>
<reference evidence="5" key="1">
    <citation type="submission" date="2025-08" db="UniProtKB">
        <authorList>
            <consortium name="RefSeq"/>
        </authorList>
    </citation>
    <scope>IDENTIFICATION</scope>
</reference>
<dbReference type="AlphaFoldDB" id="A0A3Q0JII5"/>
<feature type="domain" description="Carboxylesterase type B" evidence="3">
    <location>
        <begin position="31"/>
        <end position="74"/>
    </location>
</feature>
<dbReference type="Proteomes" id="UP000079169">
    <property type="component" value="Unplaced"/>
</dbReference>
<organism evidence="4 5">
    <name type="scientific">Diaphorina citri</name>
    <name type="common">Asian citrus psyllid</name>
    <dbReference type="NCBI Taxonomy" id="121845"/>
    <lineage>
        <taxon>Eukaryota</taxon>
        <taxon>Metazoa</taxon>
        <taxon>Ecdysozoa</taxon>
        <taxon>Arthropoda</taxon>
        <taxon>Hexapoda</taxon>
        <taxon>Insecta</taxon>
        <taxon>Pterygota</taxon>
        <taxon>Neoptera</taxon>
        <taxon>Paraneoptera</taxon>
        <taxon>Hemiptera</taxon>
        <taxon>Sternorrhyncha</taxon>
        <taxon>Psylloidea</taxon>
        <taxon>Psyllidae</taxon>
        <taxon>Diaphorininae</taxon>
        <taxon>Diaphorina</taxon>
    </lineage>
</organism>
<dbReference type="SUPFAM" id="SSF53474">
    <property type="entry name" value="alpha/beta-Hydrolases"/>
    <property type="match status" value="1"/>
</dbReference>
<proteinExistence type="predicted"/>
<accession>A0A3Q0JII5</accession>
<keyword evidence="1" id="KW-0325">Glycoprotein</keyword>
<dbReference type="GeneID" id="113472606"/>
<name>A0A3Q0JII5_DIACI</name>
<dbReference type="RefSeq" id="XP_026688202.1">
    <property type="nucleotide sequence ID" value="XM_026832401.1"/>
</dbReference>
<dbReference type="Gene3D" id="3.40.50.1820">
    <property type="entry name" value="alpha/beta hydrolase"/>
    <property type="match status" value="1"/>
</dbReference>
<dbReference type="KEGG" id="dci:113472606"/>
<sequence>MNAHHLLHLFLYLTVVSIGFCKVTNITDFVPEVNIDKLGKVRGRVTMSHWTKRLIYSFQGIPYAIPPVGKMRFQVIAPGIFTSKVDHRKFFMLS</sequence>
<evidence type="ECO:0000313" key="4">
    <source>
        <dbReference type="Proteomes" id="UP000079169"/>
    </source>
</evidence>
<feature type="chain" id="PRO_5018094385" evidence="2">
    <location>
        <begin position="22"/>
        <end position="94"/>
    </location>
</feature>
<protein>
    <submittedName>
        <fullName evidence="5">Uncharacterized protein LOC113472606</fullName>
    </submittedName>
</protein>
<evidence type="ECO:0000313" key="5">
    <source>
        <dbReference type="RefSeq" id="XP_026688202.1"/>
    </source>
</evidence>
<dbReference type="Pfam" id="PF00135">
    <property type="entry name" value="COesterase"/>
    <property type="match status" value="1"/>
</dbReference>
<dbReference type="InterPro" id="IPR029058">
    <property type="entry name" value="AB_hydrolase_fold"/>
</dbReference>
<evidence type="ECO:0000256" key="1">
    <source>
        <dbReference type="ARBA" id="ARBA00023180"/>
    </source>
</evidence>
<keyword evidence="2" id="KW-0732">Signal</keyword>
<keyword evidence="4" id="KW-1185">Reference proteome</keyword>
<gene>
    <name evidence="5" type="primary">LOC113472606</name>
</gene>
<dbReference type="PaxDb" id="121845-A0A3Q0JII5"/>
<dbReference type="InterPro" id="IPR002018">
    <property type="entry name" value="CarbesteraseB"/>
</dbReference>
<evidence type="ECO:0000256" key="2">
    <source>
        <dbReference type="SAM" id="SignalP"/>
    </source>
</evidence>
<evidence type="ECO:0000259" key="3">
    <source>
        <dbReference type="Pfam" id="PF00135"/>
    </source>
</evidence>